<reference evidence="1 2" key="1">
    <citation type="submission" date="2014-04" db="EMBL/GenBank/DDBJ databases">
        <authorList>
            <consortium name="DOE Joint Genome Institute"/>
            <person name="Kuo A."/>
            <person name="Ruytinx J."/>
            <person name="Rineau F."/>
            <person name="Colpaert J."/>
            <person name="Kohler A."/>
            <person name="Nagy L.G."/>
            <person name="Floudas D."/>
            <person name="Copeland A."/>
            <person name="Barry K.W."/>
            <person name="Cichocki N."/>
            <person name="Veneault-Fourrey C."/>
            <person name="LaButti K."/>
            <person name="Lindquist E.A."/>
            <person name="Lipzen A."/>
            <person name="Lundell T."/>
            <person name="Morin E."/>
            <person name="Murat C."/>
            <person name="Sun H."/>
            <person name="Tunlid A."/>
            <person name="Henrissat B."/>
            <person name="Grigoriev I.V."/>
            <person name="Hibbett D.S."/>
            <person name="Martin F."/>
            <person name="Nordberg H.P."/>
            <person name="Cantor M.N."/>
            <person name="Hua S.X."/>
        </authorList>
    </citation>
    <scope>NUCLEOTIDE SEQUENCE [LARGE SCALE GENOMIC DNA]</scope>
    <source>
        <strain evidence="1 2">UH-Slu-Lm8-n1</strain>
    </source>
</reference>
<protein>
    <submittedName>
        <fullName evidence="1">Uncharacterized protein</fullName>
    </submittedName>
</protein>
<dbReference type="HOGENOM" id="CLU_2414753_0_0_1"/>
<keyword evidence="2" id="KW-1185">Reference proteome</keyword>
<sequence>MLLSSKRVNKTQSCYWSCHSLCWAILPYSNVRRRRKSSEGFLNYPASPRSVLPSRSRCPTSPPIDDCCCTYLPNSEGTVFDVHNVTYCFGLS</sequence>
<name>A0A0D0AG31_9AGAM</name>
<evidence type="ECO:0000313" key="1">
    <source>
        <dbReference type="EMBL" id="KIK40721.1"/>
    </source>
</evidence>
<organism evidence="1 2">
    <name type="scientific">Suillus luteus UH-Slu-Lm8-n1</name>
    <dbReference type="NCBI Taxonomy" id="930992"/>
    <lineage>
        <taxon>Eukaryota</taxon>
        <taxon>Fungi</taxon>
        <taxon>Dikarya</taxon>
        <taxon>Basidiomycota</taxon>
        <taxon>Agaricomycotina</taxon>
        <taxon>Agaricomycetes</taxon>
        <taxon>Agaricomycetidae</taxon>
        <taxon>Boletales</taxon>
        <taxon>Suillineae</taxon>
        <taxon>Suillaceae</taxon>
        <taxon>Suillus</taxon>
    </lineage>
</organism>
<accession>A0A0D0AG31</accession>
<dbReference type="InParanoid" id="A0A0D0AG31"/>
<reference evidence="2" key="2">
    <citation type="submission" date="2015-01" db="EMBL/GenBank/DDBJ databases">
        <title>Evolutionary Origins and Diversification of the Mycorrhizal Mutualists.</title>
        <authorList>
            <consortium name="DOE Joint Genome Institute"/>
            <consortium name="Mycorrhizal Genomics Consortium"/>
            <person name="Kohler A."/>
            <person name="Kuo A."/>
            <person name="Nagy L.G."/>
            <person name="Floudas D."/>
            <person name="Copeland A."/>
            <person name="Barry K.W."/>
            <person name="Cichocki N."/>
            <person name="Veneault-Fourrey C."/>
            <person name="LaButti K."/>
            <person name="Lindquist E.A."/>
            <person name="Lipzen A."/>
            <person name="Lundell T."/>
            <person name="Morin E."/>
            <person name="Murat C."/>
            <person name="Riley R."/>
            <person name="Ohm R."/>
            <person name="Sun H."/>
            <person name="Tunlid A."/>
            <person name="Henrissat B."/>
            <person name="Grigoriev I.V."/>
            <person name="Hibbett D.S."/>
            <person name="Martin F."/>
        </authorList>
    </citation>
    <scope>NUCLEOTIDE SEQUENCE [LARGE SCALE GENOMIC DNA]</scope>
    <source>
        <strain evidence="2">UH-Slu-Lm8-n1</strain>
    </source>
</reference>
<dbReference type="AlphaFoldDB" id="A0A0D0AG31"/>
<dbReference type="Proteomes" id="UP000054485">
    <property type="component" value="Unassembled WGS sequence"/>
</dbReference>
<evidence type="ECO:0000313" key="2">
    <source>
        <dbReference type="Proteomes" id="UP000054485"/>
    </source>
</evidence>
<gene>
    <name evidence="1" type="ORF">CY34DRAFT_252514</name>
</gene>
<dbReference type="EMBL" id="KN835292">
    <property type="protein sequence ID" value="KIK40721.1"/>
    <property type="molecule type" value="Genomic_DNA"/>
</dbReference>
<proteinExistence type="predicted"/>